<name>A0A9Q3B9P1_9BASI</name>
<comment type="caution">
    <text evidence="2">The sequence shown here is derived from an EMBL/GenBank/DDBJ whole genome shotgun (WGS) entry which is preliminary data.</text>
</comment>
<protein>
    <submittedName>
        <fullName evidence="2">Uncharacterized protein</fullName>
    </submittedName>
</protein>
<reference evidence="2" key="1">
    <citation type="submission" date="2021-03" db="EMBL/GenBank/DDBJ databases">
        <title>Draft genome sequence of rust myrtle Austropuccinia psidii MF-1, a brazilian biotype.</title>
        <authorList>
            <person name="Quecine M.C."/>
            <person name="Pachon D.M.R."/>
            <person name="Bonatelli M.L."/>
            <person name="Correr F.H."/>
            <person name="Franceschini L.M."/>
            <person name="Leite T.F."/>
            <person name="Margarido G.R.A."/>
            <person name="Almeida C.A."/>
            <person name="Ferrarezi J.A."/>
            <person name="Labate C.A."/>
        </authorList>
    </citation>
    <scope>NUCLEOTIDE SEQUENCE</scope>
    <source>
        <strain evidence="2">MF-1</strain>
    </source>
</reference>
<keyword evidence="3" id="KW-1185">Reference proteome</keyword>
<sequence>MELLSKSEDQNNLQGSSSSSSSSQTLVELLHLLDEAWVQLDPSPRPKQDQRQKINQLKANSPLFLSTQDFGNIPPKIPRNWVTEEVMQTLSRAEQISLDFQDEAVLAPIHQYLKDFTAKP</sequence>
<proteinExistence type="predicted"/>
<dbReference type="EMBL" id="AVOT02000132">
    <property type="protein sequence ID" value="MBW0461257.1"/>
    <property type="molecule type" value="Genomic_DNA"/>
</dbReference>
<gene>
    <name evidence="2" type="ORF">O181_000972</name>
</gene>
<evidence type="ECO:0000256" key="1">
    <source>
        <dbReference type="SAM" id="MobiDB-lite"/>
    </source>
</evidence>
<evidence type="ECO:0000313" key="3">
    <source>
        <dbReference type="Proteomes" id="UP000765509"/>
    </source>
</evidence>
<accession>A0A9Q3B9P1</accession>
<evidence type="ECO:0000313" key="2">
    <source>
        <dbReference type="EMBL" id="MBW0461257.1"/>
    </source>
</evidence>
<organism evidence="2 3">
    <name type="scientific">Austropuccinia psidii MF-1</name>
    <dbReference type="NCBI Taxonomy" id="1389203"/>
    <lineage>
        <taxon>Eukaryota</taxon>
        <taxon>Fungi</taxon>
        <taxon>Dikarya</taxon>
        <taxon>Basidiomycota</taxon>
        <taxon>Pucciniomycotina</taxon>
        <taxon>Pucciniomycetes</taxon>
        <taxon>Pucciniales</taxon>
        <taxon>Sphaerophragmiaceae</taxon>
        <taxon>Austropuccinia</taxon>
    </lineage>
</organism>
<dbReference type="Proteomes" id="UP000765509">
    <property type="component" value="Unassembled WGS sequence"/>
</dbReference>
<feature type="region of interest" description="Disordered" evidence="1">
    <location>
        <begin position="1"/>
        <end position="23"/>
    </location>
</feature>
<dbReference type="AlphaFoldDB" id="A0A9Q3B9P1"/>